<evidence type="ECO:0000259" key="3">
    <source>
        <dbReference type="Pfam" id="PF08719"/>
    </source>
</evidence>
<dbReference type="SUPFAM" id="SSF143990">
    <property type="entry name" value="YbiA-like"/>
    <property type="match status" value="1"/>
</dbReference>
<sequence length="364" mass="41435">MSSVEDLIRAEDAGQRLKYVCFWGHEPRHDGRIGASCLSQWWPAEFTVDGLVFPTAEHFMMHRKALLFGDEDTAARILRARHPNEAKNLGREVRGYDEEVWRASRFDLVVAGNLAKFGQHALLGRYLLGTADRVLVEASPLDRIWGIGLAADDERTASPRTWLGSNLLGFVLMAVREQLVGASLIGGREKRDITILDHDRGWARRFRVERSRIRKALGDNALRIDHIGSTAVPGLAAKPVVDIQVSVADANREETYLPQLEAAGYHLRVRQPDHRMVRTAEFDVHVHICPTGGKWERDHLLFRDWLRTSSADRLAYEKLKRDLATRDWFDMNQYAEAKGDLIDEILGRAEHWAARTAWSVDHPR</sequence>
<proteinExistence type="predicted"/>
<dbReference type="Gene3D" id="1.10.357.40">
    <property type="entry name" value="YbiA-like"/>
    <property type="match status" value="1"/>
</dbReference>
<accession>A0ABV6N641</accession>
<dbReference type="InterPro" id="IPR012816">
    <property type="entry name" value="NADAR"/>
</dbReference>
<dbReference type="RefSeq" id="WP_337960525.1">
    <property type="nucleotide sequence ID" value="NZ_CP097263.1"/>
</dbReference>
<dbReference type="InterPro" id="IPR007344">
    <property type="entry name" value="GrpB/CoaE"/>
</dbReference>
<dbReference type="InterPro" id="IPR043519">
    <property type="entry name" value="NT_sf"/>
</dbReference>
<dbReference type="PANTHER" id="PTHR34822:SF1">
    <property type="entry name" value="GRPB FAMILY PROTEIN"/>
    <property type="match status" value="1"/>
</dbReference>
<evidence type="ECO:0000313" key="5">
    <source>
        <dbReference type="Proteomes" id="UP001589810"/>
    </source>
</evidence>
<gene>
    <name evidence="4" type="ORF">ACFFH7_41465</name>
</gene>
<organism evidence="4 5">
    <name type="scientific">Kutzneria chonburiensis</name>
    <dbReference type="NCBI Taxonomy" id="1483604"/>
    <lineage>
        <taxon>Bacteria</taxon>
        <taxon>Bacillati</taxon>
        <taxon>Actinomycetota</taxon>
        <taxon>Actinomycetes</taxon>
        <taxon>Pseudonocardiales</taxon>
        <taxon>Pseudonocardiaceae</taxon>
        <taxon>Kutzneria</taxon>
    </lineage>
</organism>
<dbReference type="Gene3D" id="3.30.460.10">
    <property type="entry name" value="Beta Polymerase, domain 2"/>
    <property type="match status" value="1"/>
</dbReference>
<dbReference type="InterPro" id="IPR037238">
    <property type="entry name" value="YbiA-like_sf"/>
</dbReference>
<name>A0ABV6N641_9PSEU</name>
<dbReference type="EMBL" id="JBHLUD010000015">
    <property type="protein sequence ID" value="MFC0548035.1"/>
    <property type="molecule type" value="Genomic_DNA"/>
</dbReference>
<dbReference type="Pfam" id="PF04229">
    <property type="entry name" value="GrpB"/>
    <property type="match status" value="1"/>
</dbReference>
<comment type="catalytic activity">
    <reaction evidence="1">
        <text>5-amino-6-(5-phospho-D-ribosylamino)uracil + H2O = 5,6-diaminouracil + D-ribose 5-phosphate</text>
        <dbReference type="Rhea" id="RHEA:55020"/>
        <dbReference type="ChEBI" id="CHEBI:15377"/>
        <dbReference type="ChEBI" id="CHEBI:46252"/>
        <dbReference type="ChEBI" id="CHEBI:58453"/>
        <dbReference type="ChEBI" id="CHEBI:78346"/>
    </reaction>
</comment>
<dbReference type="NCBIfam" id="TIGR02464">
    <property type="entry name" value="ribofla_fusion"/>
    <property type="match status" value="1"/>
</dbReference>
<evidence type="ECO:0000313" key="4">
    <source>
        <dbReference type="EMBL" id="MFC0548035.1"/>
    </source>
</evidence>
<feature type="domain" description="NADAR" evidence="3">
    <location>
        <begin position="22"/>
        <end position="179"/>
    </location>
</feature>
<evidence type="ECO:0000256" key="2">
    <source>
        <dbReference type="ARBA" id="ARBA00000751"/>
    </source>
</evidence>
<dbReference type="CDD" id="cd15457">
    <property type="entry name" value="NADAR"/>
    <property type="match status" value="1"/>
</dbReference>
<dbReference type="Pfam" id="PF08719">
    <property type="entry name" value="NADAR"/>
    <property type="match status" value="1"/>
</dbReference>
<dbReference type="Proteomes" id="UP001589810">
    <property type="component" value="Unassembled WGS sequence"/>
</dbReference>
<evidence type="ECO:0000256" key="1">
    <source>
        <dbReference type="ARBA" id="ARBA00000022"/>
    </source>
</evidence>
<keyword evidence="5" id="KW-1185">Reference proteome</keyword>
<comment type="catalytic activity">
    <reaction evidence="2">
        <text>2,5-diamino-6-hydroxy-4-(5-phosphoribosylamino)-pyrimidine + H2O = 2,5,6-triamino-4-hydroxypyrimidine + D-ribose 5-phosphate</text>
        <dbReference type="Rhea" id="RHEA:23436"/>
        <dbReference type="ChEBI" id="CHEBI:15377"/>
        <dbReference type="ChEBI" id="CHEBI:58614"/>
        <dbReference type="ChEBI" id="CHEBI:78346"/>
        <dbReference type="ChEBI" id="CHEBI:137796"/>
    </reaction>
</comment>
<dbReference type="PANTHER" id="PTHR34822">
    <property type="entry name" value="GRPB DOMAIN PROTEIN (AFU_ORTHOLOGUE AFUA_1G01530)"/>
    <property type="match status" value="1"/>
</dbReference>
<reference evidence="4 5" key="1">
    <citation type="submission" date="2024-09" db="EMBL/GenBank/DDBJ databases">
        <authorList>
            <person name="Sun Q."/>
            <person name="Mori K."/>
        </authorList>
    </citation>
    <scope>NUCLEOTIDE SEQUENCE [LARGE SCALE GENOMIC DNA]</scope>
    <source>
        <strain evidence="4 5">TBRC 1432</strain>
    </source>
</reference>
<dbReference type="SUPFAM" id="SSF81301">
    <property type="entry name" value="Nucleotidyltransferase"/>
    <property type="match status" value="1"/>
</dbReference>
<protein>
    <submittedName>
        <fullName evidence="4">NADAR domain-containing protein</fullName>
    </submittedName>
</protein>
<comment type="caution">
    <text evidence="4">The sequence shown here is derived from an EMBL/GenBank/DDBJ whole genome shotgun (WGS) entry which is preliminary data.</text>
</comment>